<evidence type="ECO:0000256" key="4">
    <source>
        <dbReference type="ARBA" id="ARBA00022519"/>
    </source>
</evidence>
<proteinExistence type="predicted"/>
<dbReference type="InterPro" id="IPR007387">
    <property type="entry name" value="TRAP_DctQ"/>
</dbReference>
<dbReference type="InterPro" id="IPR055348">
    <property type="entry name" value="DctQ"/>
</dbReference>
<sequence>MEETLDRLSERLRSFVDRAGKLSTFFIIPLVLVTMWDVFCRKLVWIQIWLVENLGSIFESTLLQELEWHFHTALFLMVFGYGFTHNRHVRVDFIRENLSFRKKVWIDFLGTTFFMIPWTCVLIYFCYIYTRESFLINEISASMVGLSHRWVIKTFLIAGFICSLLAGIAVWLQTVILIFGRSDYRFNLMTLEWPEEETEKN</sequence>
<name>A0A382DQD9_9ZZZZ</name>
<accession>A0A382DQD9</accession>
<evidence type="ECO:0000256" key="1">
    <source>
        <dbReference type="ARBA" id="ARBA00004429"/>
    </source>
</evidence>
<keyword evidence="6 8" id="KW-1133">Transmembrane helix</keyword>
<reference evidence="10" key="1">
    <citation type="submission" date="2018-05" db="EMBL/GenBank/DDBJ databases">
        <authorList>
            <person name="Lanie J.A."/>
            <person name="Ng W.-L."/>
            <person name="Kazmierczak K.M."/>
            <person name="Andrzejewski T.M."/>
            <person name="Davidsen T.M."/>
            <person name="Wayne K.J."/>
            <person name="Tettelin H."/>
            <person name="Glass J.I."/>
            <person name="Rusch D."/>
            <person name="Podicherti R."/>
            <person name="Tsui H.-C.T."/>
            <person name="Winkler M.E."/>
        </authorList>
    </citation>
    <scope>NUCLEOTIDE SEQUENCE</scope>
</reference>
<dbReference type="PANTHER" id="PTHR35011:SF4">
    <property type="entry name" value="SLL1102 PROTEIN"/>
    <property type="match status" value="1"/>
</dbReference>
<evidence type="ECO:0000256" key="2">
    <source>
        <dbReference type="ARBA" id="ARBA00022448"/>
    </source>
</evidence>
<evidence type="ECO:0000313" key="10">
    <source>
        <dbReference type="EMBL" id="SVB40706.1"/>
    </source>
</evidence>
<evidence type="ECO:0000256" key="8">
    <source>
        <dbReference type="SAM" id="Phobius"/>
    </source>
</evidence>
<evidence type="ECO:0000256" key="3">
    <source>
        <dbReference type="ARBA" id="ARBA00022475"/>
    </source>
</evidence>
<protein>
    <recommendedName>
        <fullName evidence="9">Tripartite ATP-independent periplasmic transporters DctQ component domain-containing protein</fullName>
    </recommendedName>
</protein>
<evidence type="ECO:0000256" key="5">
    <source>
        <dbReference type="ARBA" id="ARBA00022692"/>
    </source>
</evidence>
<dbReference type="AlphaFoldDB" id="A0A382DQD9"/>
<keyword evidence="7 8" id="KW-0472">Membrane</keyword>
<feature type="domain" description="Tripartite ATP-independent periplasmic transporters DctQ component" evidence="9">
    <location>
        <begin position="30"/>
        <end position="171"/>
    </location>
</feature>
<dbReference type="GO" id="GO:0005886">
    <property type="term" value="C:plasma membrane"/>
    <property type="evidence" value="ECO:0007669"/>
    <property type="project" value="UniProtKB-SubCell"/>
</dbReference>
<organism evidence="10">
    <name type="scientific">marine metagenome</name>
    <dbReference type="NCBI Taxonomy" id="408172"/>
    <lineage>
        <taxon>unclassified sequences</taxon>
        <taxon>metagenomes</taxon>
        <taxon>ecological metagenomes</taxon>
    </lineage>
</organism>
<evidence type="ECO:0000256" key="6">
    <source>
        <dbReference type="ARBA" id="ARBA00022989"/>
    </source>
</evidence>
<comment type="subcellular location">
    <subcellularLocation>
        <location evidence="1">Cell inner membrane</location>
        <topology evidence="1">Multi-pass membrane protein</topology>
    </subcellularLocation>
</comment>
<keyword evidence="5 8" id="KW-0812">Transmembrane</keyword>
<evidence type="ECO:0000259" key="9">
    <source>
        <dbReference type="Pfam" id="PF04290"/>
    </source>
</evidence>
<dbReference type="EMBL" id="UINC01040603">
    <property type="protein sequence ID" value="SVB40706.1"/>
    <property type="molecule type" value="Genomic_DNA"/>
</dbReference>
<evidence type="ECO:0000256" key="7">
    <source>
        <dbReference type="ARBA" id="ARBA00023136"/>
    </source>
</evidence>
<feature type="transmembrane region" description="Helical" evidence="8">
    <location>
        <begin position="150"/>
        <end position="179"/>
    </location>
</feature>
<gene>
    <name evidence="10" type="ORF">METZ01_LOCUS193560</name>
</gene>
<dbReference type="PANTHER" id="PTHR35011">
    <property type="entry name" value="2,3-DIKETO-L-GULONATE TRAP TRANSPORTER SMALL PERMEASE PROTEIN YIAM"/>
    <property type="match status" value="1"/>
</dbReference>
<keyword evidence="2" id="KW-0813">Transport</keyword>
<feature type="transmembrane region" description="Helical" evidence="8">
    <location>
        <begin position="68"/>
        <end position="84"/>
    </location>
</feature>
<dbReference type="Pfam" id="PF04290">
    <property type="entry name" value="DctQ"/>
    <property type="match status" value="1"/>
</dbReference>
<feature type="transmembrane region" description="Helical" evidence="8">
    <location>
        <begin position="104"/>
        <end position="130"/>
    </location>
</feature>
<keyword evidence="4" id="KW-0997">Cell inner membrane</keyword>
<feature type="transmembrane region" description="Helical" evidence="8">
    <location>
        <begin position="21"/>
        <end position="48"/>
    </location>
</feature>
<keyword evidence="3" id="KW-1003">Cell membrane</keyword>